<sequence length="147" mass="16901">MLEKVFNILVVNPTLRYQKINRLNAADLGKVDTGIVYLYASWSGQSLITLRLWMDISKDLDLTRLNFYVIDIDNFYPSYFKQYLNYIPQGKGEIFWIKDSNVIWQFGNSSHQPVTVVSSTNRLASEQPKGKNSLSEVILLLTNDLCS</sequence>
<proteinExistence type="predicted"/>
<evidence type="ECO:0000313" key="1">
    <source>
        <dbReference type="EMBL" id="MDJ1498566.1"/>
    </source>
</evidence>
<evidence type="ECO:0000313" key="2">
    <source>
        <dbReference type="Proteomes" id="UP001228581"/>
    </source>
</evidence>
<dbReference type="Proteomes" id="UP001228581">
    <property type="component" value="Unassembled WGS sequence"/>
</dbReference>
<keyword evidence="2" id="KW-1185">Reference proteome</keyword>
<evidence type="ECO:0008006" key="3">
    <source>
        <dbReference type="Google" id="ProtNLM"/>
    </source>
</evidence>
<comment type="caution">
    <text evidence="1">The sequence shown here is derived from an EMBL/GenBank/DDBJ whole genome shotgun (WGS) entry which is preliminary data.</text>
</comment>
<protein>
    <recommendedName>
        <fullName evidence="3">Thioredoxin-like fold domain-containing protein</fullName>
    </recommendedName>
</protein>
<gene>
    <name evidence="1" type="ORF">QNI19_36870</name>
</gene>
<organism evidence="1 2">
    <name type="scientific">Xanthocytophaga flava</name>
    <dbReference type="NCBI Taxonomy" id="3048013"/>
    <lineage>
        <taxon>Bacteria</taxon>
        <taxon>Pseudomonadati</taxon>
        <taxon>Bacteroidota</taxon>
        <taxon>Cytophagia</taxon>
        <taxon>Cytophagales</taxon>
        <taxon>Rhodocytophagaceae</taxon>
        <taxon>Xanthocytophaga</taxon>
    </lineage>
</organism>
<reference evidence="1 2" key="1">
    <citation type="submission" date="2023-05" db="EMBL/GenBank/DDBJ databases">
        <authorList>
            <person name="Zhang X."/>
        </authorList>
    </citation>
    <scope>NUCLEOTIDE SEQUENCE [LARGE SCALE GENOMIC DNA]</scope>
    <source>
        <strain evidence="1 2">DM2B3-1</strain>
    </source>
</reference>
<dbReference type="RefSeq" id="WP_314005066.1">
    <property type="nucleotide sequence ID" value="NZ_JASJOR010000037.1"/>
</dbReference>
<dbReference type="EMBL" id="JASJOT010000050">
    <property type="protein sequence ID" value="MDJ1498566.1"/>
    <property type="molecule type" value="Genomic_DNA"/>
</dbReference>
<accession>A0ABT7CY30</accession>
<name>A0ABT7CY30_9BACT</name>